<evidence type="ECO:0000313" key="2">
    <source>
        <dbReference type="EMBL" id="RKL69232.1"/>
    </source>
</evidence>
<feature type="transmembrane region" description="Helical" evidence="1">
    <location>
        <begin position="116"/>
        <end position="137"/>
    </location>
</feature>
<feature type="transmembrane region" description="Helical" evidence="1">
    <location>
        <begin position="266"/>
        <end position="287"/>
    </location>
</feature>
<keyword evidence="1" id="KW-1133">Transmembrane helix</keyword>
<feature type="transmembrane region" description="Helical" evidence="1">
    <location>
        <begin position="46"/>
        <end position="64"/>
    </location>
</feature>
<evidence type="ECO:0000313" key="3">
    <source>
        <dbReference type="Proteomes" id="UP000281498"/>
    </source>
</evidence>
<sequence length="301" mass="34748">MNSIDIVNWVNIIFTILAAFITLTIWFTLIYSGIRRNNYKWTFRSFTVLNMFFAWMLIILIQNWLSNHFNNDLFNITYKIGFVLLPLTLIALWRVVFMATGDYLRSVLKRKYYRNIFILVIFIYSIVYTFTSGMVTVTSSSEDLVPLERYIEITQTYGPLSPWPSIEFWFPTVNLFGTISLAAVLMMVTITSMFSITIILMVYYWKLRKRLSMKTATSTVGSGVFATLTSFACCTFPVIYPILILFFGSATAEPLLRLITNESGLFINVMQMAVLSLMVFCVIYTGNRINLEVANQRIPPK</sequence>
<feature type="transmembrane region" description="Helical" evidence="1">
    <location>
        <begin position="179"/>
        <end position="203"/>
    </location>
</feature>
<organism evidence="2 3">
    <name type="scientific">Salipaludibacillus neizhouensis</name>
    <dbReference type="NCBI Taxonomy" id="885475"/>
    <lineage>
        <taxon>Bacteria</taxon>
        <taxon>Bacillati</taxon>
        <taxon>Bacillota</taxon>
        <taxon>Bacilli</taxon>
        <taxon>Bacillales</taxon>
        <taxon>Bacillaceae</taxon>
    </lineage>
</organism>
<dbReference type="EMBL" id="PDOE01000001">
    <property type="protein sequence ID" value="RKL69232.1"/>
    <property type="molecule type" value="Genomic_DNA"/>
</dbReference>
<evidence type="ECO:0000256" key="1">
    <source>
        <dbReference type="SAM" id="Phobius"/>
    </source>
</evidence>
<gene>
    <name evidence="2" type="ORF">CR203_04155</name>
</gene>
<keyword evidence="1" id="KW-0812">Transmembrane</keyword>
<proteinExistence type="predicted"/>
<dbReference type="Proteomes" id="UP000281498">
    <property type="component" value="Unassembled WGS sequence"/>
</dbReference>
<name>A0A3A9KF87_9BACI</name>
<keyword evidence="1" id="KW-0472">Membrane</keyword>
<accession>A0A3A9KF87</accession>
<feature type="transmembrane region" description="Helical" evidence="1">
    <location>
        <begin position="12"/>
        <end position="34"/>
    </location>
</feature>
<reference evidence="2 3" key="1">
    <citation type="submission" date="2017-10" db="EMBL/GenBank/DDBJ databases">
        <title>Bacillus sp. nov., a halophilic bacterium isolated from a Keqin Lake.</title>
        <authorList>
            <person name="Wang H."/>
        </authorList>
    </citation>
    <scope>NUCLEOTIDE SEQUENCE [LARGE SCALE GENOMIC DNA]</scope>
    <source>
        <strain evidence="2 3">KCTC 13187</strain>
    </source>
</reference>
<feature type="transmembrane region" description="Helical" evidence="1">
    <location>
        <begin position="76"/>
        <end position="96"/>
    </location>
</feature>
<comment type="caution">
    <text evidence="2">The sequence shown here is derived from an EMBL/GenBank/DDBJ whole genome shotgun (WGS) entry which is preliminary data.</text>
</comment>
<feature type="transmembrane region" description="Helical" evidence="1">
    <location>
        <begin position="224"/>
        <end position="246"/>
    </location>
</feature>
<dbReference type="AlphaFoldDB" id="A0A3A9KF87"/>
<keyword evidence="3" id="KW-1185">Reference proteome</keyword>
<protein>
    <submittedName>
        <fullName evidence="2">Uncharacterized protein</fullName>
    </submittedName>
</protein>
<dbReference type="RefSeq" id="WP_110936129.1">
    <property type="nucleotide sequence ID" value="NZ_KZ614146.1"/>
</dbReference>